<evidence type="ECO:0000313" key="4">
    <source>
        <dbReference type="EMBL" id="APS41056.1"/>
    </source>
</evidence>
<dbReference type="CDD" id="cd04949">
    <property type="entry name" value="GT4_GtfA-like"/>
    <property type="match status" value="1"/>
</dbReference>
<dbReference type="EMBL" id="CP014332">
    <property type="protein sequence ID" value="APS41056.1"/>
    <property type="molecule type" value="Genomic_DNA"/>
</dbReference>
<name>A0A1L6R934_9LACO</name>
<proteinExistence type="predicted"/>
<dbReference type="Proteomes" id="UP000185473">
    <property type="component" value="Chromosome"/>
</dbReference>
<sequence length="532" mass="60768">MNFFINATMPKQKSGIEHAELKRLDLFNKNNEPVMVVLRDWDPNAHINTNDAGIADDQLINMFDYFQEALQIEPKKLQVQDIEFGALNIKFADDTEKSRYLVKSNEQLVARVNYNVDADRQVKSVEWFDGFNNLYRVDHYDSRGFISLQQWYTPDNKIGTETWQTPSGRTVIEAFHKKTMSGEINKTSWRLIDRANQVYQFDTLAELTKYFFDCLNDDYWSIDQPNVFIADRAHLGDWGLLHLKKPAYTVFHLHNAHTANAQNPAAPLLNNNYEFSLNNIDGYDAVVSATHKQTADVRARFQPKTKLFTIPVGVVPEHLLSEPRVPVAERKFGKMVVFARIAWEKHLDDLVRAIGLVHQEFPEVTLDLYGYPDPSDNYKARREVEQVIDEYQLSDVVTLKGYTTDIDQVQNEAMMYGLTSRMEGFNLAIMEAISHGLIAFSYDVNYGPNEIVEDGVNGAVVPYGDYNALAQAILQVLRDPKLAEQYMTGAYESAERYSEASVWSAWQSLLVDAKESWPAKLAGMPGYRGGQL</sequence>
<dbReference type="AlphaFoldDB" id="A0A1L6R934"/>
<dbReference type="Gene3D" id="3.40.50.2000">
    <property type="entry name" value="Glycogen Phosphorylase B"/>
    <property type="match status" value="3"/>
</dbReference>
<feature type="domain" description="Glycosyl transferase family 1" evidence="3">
    <location>
        <begin position="334"/>
        <end position="491"/>
    </location>
</feature>
<protein>
    <submittedName>
        <fullName evidence="4">Poly(Glycerol-phosphate) alpha-glucosyltransferase</fullName>
    </submittedName>
</protein>
<dbReference type="Pfam" id="PF00534">
    <property type="entry name" value="Glycos_transf_1"/>
    <property type="match status" value="1"/>
</dbReference>
<dbReference type="SUPFAM" id="SSF53756">
    <property type="entry name" value="UDP-Glycosyltransferase/glycogen phosphorylase"/>
    <property type="match status" value="1"/>
</dbReference>
<evidence type="ECO:0000259" key="3">
    <source>
        <dbReference type="Pfam" id="PF00534"/>
    </source>
</evidence>
<dbReference type="InterPro" id="IPR001296">
    <property type="entry name" value="Glyco_trans_1"/>
</dbReference>
<keyword evidence="5" id="KW-1185">Reference proteome</keyword>
<keyword evidence="2 4" id="KW-0808">Transferase</keyword>
<dbReference type="PANTHER" id="PTHR12526:SF629">
    <property type="entry name" value="TEICHURONIC ACID BIOSYNTHESIS GLYCOSYLTRANSFERASE TUAH-RELATED"/>
    <property type="match status" value="1"/>
</dbReference>
<accession>A0A1L6R934</accession>
<evidence type="ECO:0000256" key="1">
    <source>
        <dbReference type="ARBA" id="ARBA00022676"/>
    </source>
</evidence>
<dbReference type="RefSeq" id="WP_075268903.1">
    <property type="nucleotide sequence ID" value="NZ_CP014332.1"/>
</dbReference>
<keyword evidence="1" id="KW-0328">Glycosyltransferase</keyword>
<evidence type="ECO:0000313" key="5">
    <source>
        <dbReference type="Proteomes" id="UP000185473"/>
    </source>
</evidence>
<organism evidence="4 5">
    <name type="scientific">Weissella jogaejeotgali</name>
    <dbReference type="NCBI Taxonomy" id="1631871"/>
    <lineage>
        <taxon>Bacteria</taxon>
        <taxon>Bacillati</taxon>
        <taxon>Bacillota</taxon>
        <taxon>Bacilli</taxon>
        <taxon>Lactobacillales</taxon>
        <taxon>Lactobacillaceae</taxon>
        <taxon>Weissella</taxon>
    </lineage>
</organism>
<dbReference type="OrthoDB" id="570545at2"/>
<evidence type="ECO:0000256" key="2">
    <source>
        <dbReference type="ARBA" id="ARBA00022679"/>
    </source>
</evidence>
<dbReference type="STRING" id="1631871.FOL01_0197"/>
<gene>
    <name evidence="4" type="ORF">FOL01_0197</name>
</gene>
<reference evidence="4 5" key="1">
    <citation type="submission" date="2016-02" db="EMBL/GenBank/DDBJ databases">
        <title>Complete Genome Sequence of Weissella jogaejeotgali FOL01.</title>
        <authorList>
            <person name="Lee J.-H."/>
            <person name="Ku H.-J."/>
        </authorList>
    </citation>
    <scope>NUCLEOTIDE SEQUENCE [LARGE SCALE GENOMIC DNA]</scope>
    <source>
        <strain evidence="4 5">FOL01</strain>
    </source>
</reference>
<dbReference type="GO" id="GO:0016757">
    <property type="term" value="F:glycosyltransferase activity"/>
    <property type="evidence" value="ECO:0007669"/>
    <property type="project" value="UniProtKB-KW"/>
</dbReference>
<dbReference type="KEGG" id="wjo:FOL01_0197"/>
<dbReference type="PANTHER" id="PTHR12526">
    <property type="entry name" value="GLYCOSYLTRANSFERASE"/>
    <property type="match status" value="1"/>
</dbReference>